<organism evidence="3 4">
    <name type="scientific">Apiospora marii</name>
    <dbReference type="NCBI Taxonomy" id="335849"/>
    <lineage>
        <taxon>Eukaryota</taxon>
        <taxon>Fungi</taxon>
        <taxon>Dikarya</taxon>
        <taxon>Ascomycota</taxon>
        <taxon>Pezizomycotina</taxon>
        <taxon>Sordariomycetes</taxon>
        <taxon>Xylariomycetidae</taxon>
        <taxon>Amphisphaeriales</taxon>
        <taxon>Apiosporaceae</taxon>
        <taxon>Apiospora</taxon>
    </lineage>
</organism>
<sequence>MSKSYYELQPGRPVGSSDGVSPLGGEYDDYLQGYDGPTSQSGSDRRFRATSKEVPLGVSFDSSSNGGRRATTSHAWWWAEIAAVVGSIAAMVALVVVLALCDGWALSRWTFFIQPNTVISILVMVGKTSMLLAVSACLSQLKWKHFLDRPRPLSHLQTFDNASRGPLGSLFLMGNLRLGAILAFCFALVTTASVAIDPTAQQILQFPSRTTRLENVTSKIGVAKEYVSRAFNNKNPEADAANFYIGFFNGDTLPLQSGLLNSIFGQVPHPSYSCPPPATSCSWPEFSTLGVCRSVRNLTDVAAPDCKANEIKDKAAPGLNLTCTYDYAGRNRSEYLVEMEWNLTLRNGTNGKPTVVPTDYTWFRSRASIHTDRFGHHTLSLTSVKVANANNGIPGKDKPPPTEMLQSDWYLCERTHRGAAVDSGRLVPGTVVEEPLTPLRNRTVAGTTELNGGTLFDESFVTYRASGSGREYTTGNYALQRVYEFLQTVLDNRFGLYDNATRVERGGKLGELLPMGYYMNLTDHAAMTGSIADGISAQMRSRGPGDNNNLTMLSGSAFRSETYIRVRWPWFLLALVEVVAAAVLVTATIFITRGEPLLKSSVMALLLHGLDGWGEDGRSGRLETEKDLDARSKSMKAQLCEDDNGWLRFANTS</sequence>
<dbReference type="PANTHER" id="PTHR35394:SF5">
    <property type="entry name" value="DUF3176 DOMAIN-CONTAINING PROTEIN"/>
    <property type="match status" value="1"/>
</dbReference>
<keyword evidence="2" id="KW-0472">Membrane</keyword>
<evidence type="ECO:0000256" key="1">
    <source>
        <dbReference type="SAM" id="MobiDB-lite"/>
    </source>
</evidence>
<evidence type="ECO:0000313" key="4">
    <source>
        <dbReference type="Proteomes" id="UP001396898"/>
    </source>
</evidence>
<name>A0ABR1S9H6_9PEZI</name>
<dbReference type="Pfam" id="PF11374">
    <property type="entry name" value="DUF3176"/>
    <property type="match status" value="1"/>
</dbReference>
<accession>A0ABR1S9H6</accession>
<evidence type="ECO:0000256" key="2">
    <source>
        <dbReference type="SAM" id="Phobius"/>
    </source>
</evidence>
<dbReference type="InterPro" id="IPR021514">
    <property type="entry name" value="DUF3176"/>
</dbReference>
<reference evidence="3 4" key="1">
    <citation type="submission" date="2023-01" db="EMBL/GenBank/DDBJ databases">
        <title>Analysis of 21 Apiospora genomes using comparative genomics revels a genus with tremendous synthesis potential of carbohydrate active enzymes and secondary metabolites.</title>
        <authorList>
            <person name="Sorensen T."/>
        </authorList>
    </citation>
    <scope>NUCLEOTIDE SEQUENCE [LARGE SCALE GENOMIC DNA]</scope>
    <source>
        <strain evidence="3 4">CBS 20057</strain>
    </source>
</reference>
<keyword evidence="4" id="KW-1185">Reference proteome</keyword>
<keyword evidence="2" id="KW-0812">Transmembrane</keyword>
<feature type="transmembrane region" description="Helical" evidence="2">
    <location>
        <begin position="568"/>
        <end position="591"/>
    </location>
</feature>
<feature type="transmembrane region" description="Helical" evidence="2">
    <location>
        <begin position="75"/>
        <end position="99"/>
    </location>
</feature>
<evidence type="ECO:0000313" key="3">
    <source>
        <dbReference type="EMBL" id="KAK8028490.1"/>
    </source>
</evidence>
<comment type="caution">
    <text evidence="3">The sequence shown here is derived from an EMBL/GenBank/DDBJ whole genome shotgun (WGS) entry which is preliminary data.</text>
</comment>
<dbReference type="Proteomes" id="UP001396898">
    <property type="component" value="Unassembled WGS sequence"/>
</dbReference>
<feature type="region of interest" description="Disordered" evidence="1">
    <location>
        <begin position="1"/>
        <end position="46"/>
    </location>
</feature>
<keyword evidence="2" id="KW-1133">Transmembrane helix</keyword>
<feature type="transmembrane region" description="Helical" evidence="2">
    <location>
        <begin position="176"/>
        <end position="196"/>
    </location>
</feature>
<protein>
    <submittedName>
        <fullName evidence="3">Uncharacterized protein</fullName>
    </submittedName>
</protein>
<dbReference type="EMBL" id="JAQQWI010000007">
    <property type="protein sequence ID" value="KAK8028490.1"/>
    <property type="molecule type" value="Genomic_DNA"/>
</dbReference>
<feature type="transmembrane region" description="Helical" evidence="2">
    <location>
        <begin position="119"/>
        <end position="141"/>
    </location>
</feature>
<dbReference type="PANTHER" id="PTHR35394">
    <property type="entry name" value="DUF3176 DOMAIN-CONTAINING PROTEIN"/>
    <property type="match status" value="1"/>
</dbReference>
<gene>
    <name evidence="3" type="ORF">PG991_005546</name>
</gene>
<proteinExistence type="predicted"/>